<evidence type="ECO:0000256" key="4">
    <source>
        <dbReference type="ARBA" id="ARBA00022840"/>
    </source>
</evidence>
<keyword evidence="4" id="KW-0067">ATP-binding</keyword>
<dbReference type="InterPro" id="IPR006068">
    <property type="entry name" value="ATPase_P-typ_cation-transptr_C"/>
</dbReference>
<organism evidence="10 11">
    <name type="scientific">Oleiagrimonas soli</name>
    <dbReference type="NCBI Taxonomy" id="1543381"/>
    <lineage>
        <taxon>Bacteria</taxon>
        <taxon>Pseudomonadati</taxon>
        <taxon>Pseudomonadota</taxon>
        <taxon>Gammaproteobacteria</taxon>
        <taxon>Lysobacterales</taxon>
        <taxon>Rhodanobacteraceae</taxon>
        <taxon>Oleiagrimonas</taxon>
    </lineage>
</organism>
<dbReference type="SFLD" id="SFLDG00002">
    <property type="entry name" value="C1.7:_P-type_atpase_like"/>
    <property type="match status" value="1"/>
</dbReference>
<dbReference type="InterPro" id="IPR036412">
    <property type="entry name" value="HAD-like_sf"/>
</dbReference>
<dbReference type="SUPFAM" id="SSF81665">
    <property type="entry name" value="Calcium ATPase, transmembrane domain M"/>
    <property type="match status" value="1"/>
</dbReference>
<comment type="subcellular location">
    <subcellularLocation>
        <location evidence="1">Membrane</location>
        <topology evidence="1">Multi-pass membrane protein</topology>
    </subcellularLocation>
</comment>
<name>A0A841KPQ6_9GAMM</name>
<dbReference type="Pfam" id="PF00122">
    <property type="entry name" value="E1-E2_ATPase"/>
    <property type="match status" value="1"/>
</dbReference>
<dbReference type="PANTHER" id="PTHR42861">
    <property type="entry name" value="CALCIUM-TRANSPORTING ATPASE"/>
    <property type="match status" value="1"/>
</dbReference>
<dbReference type="InterPro" id="IPR023214">
    <property type="entry name" value="HAD_sf"/>
</dbReference>
<feature type="transmembrane region" description="Helical" evidence="8">
    <location>
        <begin position="630"/>
        <end position="649"/>
    </location>
</feature>
<keyword evidence="2 8" id="KW-0812">Transmembrane</keyword>
<dbReference type="Pfam" id="PF00689">
    <property type="entry name" value="Cation_ATPase_C"/>
    <property type="match status" value="1"/>
</dbReference>
<evidence type="ECO:0000259" key="9">
    <source>
        <dbReference type="SMART" id="SM00831"/>
    </source>
</evidence>
<dbReference type="GO" id="GO:0016887">
    <property type="term" value="F:ATP hydrolysis activity"/>
    <property type="evidence" value="ECO:0007669"/>
    <property type="project" value="InterPro"/>
</dbReference>
<dbReference type="Gene3D" id="3.40.50.1000">
    <property type="entry name" value="HAD superfamily/HAD-like"/>
    <property type="match status" value="3"/>
</dbReference>
<keyword evidence="5" id="KW-1278">Translocase</keyword>
<dbReference type="InterPro" id="IPR023299">
    <property type="entry name" value="ATPase_P-typ_cyto_dom_N"/>
</dbReference>
<evidence type="ECO:0000256" key="8">
    <source>
        <dbReference type="SAM" id="Phobius"/>
    </source>
</evidence>
<dbReference type="GO" id="GO:0015662">
    <property type="term" value="F:P-type ion transporter activity"/>
    <property type="evidence" value="ECO:0007669"/>
    <property type="project" value="UniProtKB-ARBA"/>
</dbReference>
<dbReference type="InterPro" id="IPR001757">
    <property type="entry name" value="P_typ_ATPase"/>
</dbReference>
<dbReference type="SMART" id="SM00831">
    <property type="entry name" value="Cation_ATPase_N"/>
    <property type="match status" value="1"/>
</dbReference>
<dbReference type="PROSITE" id="PS00154">
    <property type="entry name" value="ATPASE_E1_E2"/>
    <property type="match status" value="1"/>
</dbReference>
<dbReference type="InterPro" id="IPR004014">
    <property type="entry name" value="ATPase_P-typ_cation-transptr_N"/>
</dbReference>
<dbReference type="Proteomes" id="UP000560000">
    <property type="component" value="Unassembled WGS sequence"/>
</dbReference>
<dbReference type="InterPro" id="IPR008250">
    <property type="entry name" value="ATPase_P-typ_transduc_dom_A_sf"/>
</dbReference>
<dbReference type="Pfam" id="PF00690">
    <property type="entry name" value="Cation_ATPase_N"/>
    <property type="match status" value="1"/>
</dbReference>
<feature type="transmembrane region" description="Helical" evidence="8">
    <location>
        <begin position="655"/>
        <end position="676"/>
    </location>
</feature>
<dbReference type="InterPro" id="IPR023298">
    <property type="entry name" value="ATPase_P-typ_TM_dom_sf"/>
</dbReference>
<dbReference type="NCBIfam" id="TIGR01494">
    <property type="entry name" value="ATPase_P-type"/>
    <property type="match status" value="2"/>
</dbReference>
<dbReference type="GO" id="GO:0005524">
    <property type="term" value="F:ATP binding"/>
    <property type="evidence" value="ECO:0007669"/>
    <property type="project" value="UniProtKB-KW"/>
</dbReference>
<evidence type="ECO:0000256" key="3">
    <source>
        <dbReference type="ARBA" id="ARBA00022741"/>
    </source>
</evidence>
<feature type="transmembrane region" description="Helical" evidence="8">
    <location>
        <begin position="794"/>
        <end position="811"/>
    </location>
</feature>
<dbReference type="OrthoDB" id="9814270at2"/>
<feature type="transmembrane region" description="Helical" evidence="8">
    <location>
        <begin position="735"/>
        <end position="753"/>
    </location>
</feature>
<dbReference type="SUPFAM" id="SSF81653">
    <property type="entry name" value="Calcium ATPase, transduction domain A"/>
    <property type="match status" value="1"/>
</dbReference>
<gene>
    <name evidence="10" type="ORF">HNQ86_001353</name>
</gene>
<dbReference type="InterPro" id="IPR059000">
    <property type="entry name" value="ATPase_P-type_domA"/>
</dbReference>
<keyword evidence="3" id="KW-0547">Nucleotide-binding</keyword>
<accession>A0A841KPQ6</accession>
<evidence type="ECO:0000256" key="5">
    <source>
        <dbReference type="ARBA" id="ARBA00022967"/>
    </source>
</evidence>
<dbReference type="EMBL" id="JACHET010000001">
    <property type="protein sequence ID" value="MBB6184008.1"/>
    <property type="molecule type" value="Genomic_DNA"/>
</dbReference>
<proteinExistence type="predicted"/>
<dbReference type="PRINTS" id="PR00119">
    <property type="entry name" value="CATATPASE"/>
</dbReference>
<evidence type="ECO:0000256" key="2">
    <source>
        <dbReference type="ARBA" id="ARBA00022692"/>
    </source>
</evidence>
<feature type="transmembrane region" description="Helical" evidence="8">
    <location>
        <begin position="702"/>
        <end position="723"/>
    </location>
</feature>
<dbReference type="Pfam" id="PF00702">
    <property type="entry name" value="Hydrolase"/>
    <property type="match status" value="1"/>
</dbReference>
<evidence type="ECO:0000256" key="1">
    <source>
        <dbReference type="ARBA" id="ARBA00004141"/>
    </source>
</evidence>
<evidence type="ECO:0000313" key="10">
    <source>
        <dbReference type="EMBL" id="MBB6184008.1"/>
    </source>
</evidence>
<dbReference type="InterPro" id="IPR044492">
    <property type="entry name" value="P_typ_ATPase_HD_dom"/>
</dbReference>
<sequence length="821" mass="87575">MKHRVSPERWSSSADPSRGLDRAEVEARRARFGRNDMFASRRAGWREVLRDSARDPMPWFLLGISLLFAVLGNRTEAVVLGLALLPILGMDAYLHRRSRASVEGLASRLAMRSRVWRDHRLVEVDTVDLVPGDLVQVEASEYLPADGVIVAGEHLQLDESALTGESLPCRKQAWTGEMPADAEIEDRHWGAAGTRLLTGSLQLRVIETGARTLYGGIVRLAQAGPQQRTPLQQALSSLVTALLAVAVLMCMALALARWYQGHGLLDAVVSALTLAVAALPEEFPVVLTAFLGVGVWRLARRGALVQRAVAVENIGRVSAICTDKTGTLTEGLLRLRTLQPAADSDEAALLRVAARASRVDSADPMDTAILERAGGVDGQRVATFPFTEKARREVAVFALGDGRFEAVAKGAPETVLAMCTLSTEALEVWSARAGEWAARGYKVIACARRALPAWPGGEPDREYVFAGLLGFADPLREGVAEAVAETRQAGIRVLMITGDHPLTARAIAAEAGLGGAAPTVRLGEDLVRELRRDGVAALSGLDAVARCLPMHKLEIVRALQAEGEVVAVTGDGVNDVPALQAADIGIAMGRRGTRTASEVAPVVLLDDNFGTLVEAIAEGRQLFGNLKLSFAYLLMIHMPLVLTAAFVPWLGLPLLYLPIHVVWLELIIHPTALLAFQQLPARVRLRQVQRTRRLRFFGAREWAVVIGGGLALTALVGVGYAYSLESSGSAVHARSMALLVLIVASVSVTLALGRGRTRAARIVPLAALASAVVLLTIPALATTLQLQPLHADDWLLALTGGVLVGAVAALFHGSARGAGTS</sequence>
<dbReference type="RefSeq" id="WP_052394683.1">
    <property type="nucleotide sequence ID" value="NZ_JACHET010000001.1"/>
</dbReference>
<dbReference type="AlphaFoldDB" id="A0A841KPQ6"/>
<dbReference type="Gene3D" id="2.70.150.10">
    <property type="entry name" value="Calcium-transporting ATPase, cytoplasmic transduction domain A"/>
    <property type="match status" value="1"/>
</dbReference>
<feature type="transmembrane region" description="Helical" evidence="8">
    <location>
        <begin position="271"/>
        <end position="296"/>
    </location>
</feature>
<evidence type="ECO:0000256" key="6">
    <source>
        <dbReference type="ARBA" id="ARBA00022989"/>
    </source>
</evidence>
<dbReference type="Gene3D" id="3.40.1110.10">
    <property type="entry name" value="Calcium-transporting ATPase, cytoplasmic domain N"/>
    <property type="match status" value="1"/>
</dbReference>
<dbReference type="SFLD" id="SFLDF00027">
    <property type="entry name" value="p-type_atpase"/>
    <property type="match status" value="1"/>
</dbReference>
<dbReference type="GO" id="GO:0016020">
    <property type="term" value="C:membrane"/>
    <property type="evidence" value="ECO:0007669"/>
    <property type="project" value="UniProtKB-SubCell"/>
</dbReference>
<dbReference type="PRINTS" id="PR00120">
    <property type="entry name" value="HATPASE"/>
</dbReference>
<dbReference type="SFLD" id="SFLDS00003">
    <property type="entry name" value="Haloacid_Dehalogenase"/>
    <property type="match status" value="1"/>
</dbReference>
<evidence type="ECO:0000256" key="7">
    <source>
        <dbReference type="ARBA" id="ARBA00023136"/>
    </source>
</evidence>
<keyword evidence="6 8" id="KW-1133">Transmembrane helix</keyword>
<feature type="transmembrane region" description="Helical" evidence="8">
    <location>
        <begin position="238"/>
        <end position="259"/>
    </location>
</feature>
<feature type="transmembrane region" description="Helical" evidence="8">
    <location>
        <begin position="765"/>
        <end position="782"/>
    </location>
</feature>
<keyword evidence="7 8" id="KW-0472">Membrane</keyword>
<dbReference type="InterPro" id="IPR018303">
    <property type="entry name" value="ATPase_P-typ_P_site"/>
</dbReference>
<protein>
    <submittedName>
        <fullName evidence="10">Ca2+-transporting ATPase</fullName>
    </submittedName>
</protein>
<comment type="caution">
    <text evidence="10">The sequence shown here is derived from an EMBL/GenBank/DDBJ whole genome shotgun (WGS) entry which is preliminary data.</text>
</comment>
<reference evidence="10 11" key="1">
    <citation type="submission" date="2020-08" db="EMBL/GenBank/DDBJ databases">
        <title>Genomic Encyclopedia of Type Strains, Phase IV (KMG-IV): sequencing the most valuable type-strain genomes for metagenomic binning, comparative biology and taxonomic classification.</title>
        <authorList>
            <person name="Goeker M."/>
        </authorList>
    </citation>
    <scope>NUCLEOTIDE SEQUENCE [LARGE SCALE GENOMIC DNA]</scope>
    <source>
        <strain evidence="10 11">DSM 107085</strain>
    </source>
</reference>
<feature type="domain" description="Cation-transporting P-type ATPase N-terminal" evidence="9">
    <location>
        <begin position="1"/>
        <end position="73"/>
    </location>
</feature>
<dbReference type="SUPFAM" id="SSF56784">
    <property type="entry name" value="HAD-like"/>
    <property type="match status" value="1"/>
</dbReference>
<dbReference type="Gene3D" id="1.20.1110.10">
    <property type="entry name" value="Calcium-transporting ATPase, transmembrane domain"/>
    <property type="match status" value="2"/>
</dbReference>
<evidence type="ECO:0000313" key="11">
    <source>
        <dbReference type="Proteomes" id="UP000560000"/>
    </source>
</evidence>